<dbReference type="GO" id="GO:0005549">
    <property type="term" value="F:odorant binding"/>
    <property type="evidence" value="ECO:0007669"/>
    <property type="project" value="InterPro"/>
</dbReference>
<keyword evidence="5" id="KW-0552">Olfaction</keyword>
<dbReference type="AlphaFoldDB" id="A0A9N9R9J6"/>
<reference evidence="11" key="2">
    <citation type="submission" date="2022-10" db="EMBL/GenBank/DDBJ databases">
        <authorList>
            <consortium name="ENA_rothamsted_submissions"/>
            <consortium name="culmorum"/>
            <person name="King R."/>
        </authorList>
    </citation>
    <scope>NUCLEOTIDE SEQUENCE</scope>
</reference>
<keyword evidence="8" id="KW-0675">Receptor</keyword>
<dbReference type="Pfam" id="PF02949">
    <property type="entry name" value="7tm_6"/>
    <property type="match status" value="1"/>
</dbReference>
<keyword evidence="2" id="KW-1003">Cell membrane</keyword>
<evidence type="ECO:0000256" key="3">
    <source>
        <dbReference type="ARBA" id="ARBA00022606"/>
    </source>
</evidence>
<evidence type="ECO:0000256" key="7">
    <source>
        <dbReference type="ARBA" id="ARBA00023136"/>
    </source>
</evidence>
<comment type="subcellular location">
    <subcellularLocation>
        <location evidence="1">Cell membrane</location>
        <topology evidence="1">Multi-pass membrane protein</topology>
    </subcellularLocation>
</comment>
<evidence type="ECO:0000256" key="5">
    <source>
        <dbReference type="ARBA" id="ARBA00022725"/>
    </source>
</evidence>
<dbReference type="Proteomes" id="UP001153714">
    <property type="component" value="Chromosome 4"/>
</dbReference>
<sequence length="154" mass="17795">MIAGTWITAFDTTILVTMVFFRAEFELLRIDSVDIFGTENAQVPDEIALKRLKECHKRHVELIKYANLFDDSLSLIMFLYALVCSLVLCLTAYQMTSMDLSRAPYESIWWTRSVAHRKNLCMLTNQFSKIVRFSVGPFTTLTVATFIQFVTPYK</sequence>
<dbReference type="PANTHER" id="PTHR21137">
    <property type="entry name" value="ODORANT RECEPTOR"/>
    <property type="match status" value="1"/>
</dbReference>
<dbReference type="InterPro" id="IPR004117">
    <property type="entry name" value="7tm6_olfct_rcpt"/>
</dbReference>
<dbReference type="EMBL" id="OU893335">
    <property type="protein sequence ID" value="CAG9792324.1"/>
    <property type="molecule type" value="Genomic_DNA"/>
</dbReference>
<gene>
    <name evidence="11" type="ORF">DIATSA_LOCUS9870</name>
</gene>
<dbReference type="OrthoDB" id="6597368at2759"/>
<reference evidence="11" key="1">
    <citation type="submission" date="2021-12" db="EMBL/GenBank/DDBJ databases">
        <authorList>
            <person name="King R."/>
        </authorList>
    </citation>
    <scope>NUCLEOTIDE SEQUENCE</scope>
</reference>
<dbReference type="PANTHER" id="PTHR21137:SF35">
    <property type="entry name" value="ODORANT RECEPTOR 19A-RELATED"/>
    <property type="match status" value="1"/>
</dbReference>
<name>A0A9N9R9J6_9NEOP</name>
<dbReference type="GO" id="GO:0007165">
    <property type="term" value="P:signal transduction"/>
    <property type="evidence" value="ECO:0007669"/>
    <property type="project" value="UniProtKB-KW"/>
</dbReference>
<evidence type="ECO:0000256" key="6">
    <source>
        <dbReference type="ARBA" id="ARBA00022989"/>
    </source>
</evidence>
<evidence type="ECO:0000256" key="1">
    <source>
        <dbReference type="ARBA" id="ARBA00004651"/>
    </source>
</evidence>
<keyword evidence="9" id="KW-0807">Transducer</keyword>
<keyword evidence="4 10" id="KW-0812">Transmembrane</keyword>
<accession>A0A9N9R9J6</accession>
<organism evidence="11 12">
    <name type="scientific">Diatraea saccharalis</name>
    <name type="common">sugarcane borer</name>
    <dbReference type="NCBI Taxonomy" id="40085"/>
    <lineage>
        <taxon>Eukaryota</taxon>
        <taxon>Metazoa</taxon>
        <taxon>Ecdysozoa</taxon>
        <taxon>Arthropoda</taxon>
        <taxon>Hexapoda</taxon>
        <taxon>Insecta</taxon>
        <taxon>Pterygota</taxon>
        <taxon>Neoptera</taxon>
        <taxon>Endopterygota</taxon>
        <taxon>Lepidoptera</taxon>
        <taxon>Glossata</taxon>
        <taxon>Ditrysia</taxon>
        <taxon>Pyraloidea</taxon>
        <taxon>Crambidae</taxon>
        <taxon>Crambinae</taxon>
        <taxon>Diatraea</taxon>
    </lineage>
</organism>
<keyword evidence="7 10" id="KW-0472">Membrane</keyword>
<keyword evidence="3" id="KW-0716">Sensory transduction</keyword>
<keyword evidence="6 10" id="KW-1133">Transmembrane helix</keyword>
<evidence type="ECO:0000256" key="9">
    <source>
        <dbReference type="ARBA" id="ARBA00023224"/>
    </source>
</evidence>
<keyword evidence="12" id="KW-1185">Reference proteome</keyword>
<evidence type="ECO:0008006" key="13">
    <source>
        <dbReference type="Google" id="ProtNLM"/>
    </source>
</evidence>
<dbReference type="GO" id="GO:0004984">
    <property type="term" value="F:olfactory receptor activity"/>
    <property type="evidence" value="ECO:0007669"/>
    <property type="project" value="InterPro"/>
</dbReference>
<evidence type="ECO:0000313" key="11">
    <source>
        <dbReference type="EMBL" id="CAG9792324.1"/>
    </source>
</evidence>
<evidence type="ECO:0000256" key="8">
    <source>
        <dbReference type="ARBA" id="ARBA00023170"/>
    </source>
</evidence>
<evidence type="ECO:0000313" key="12">
    <source>
        <dbReference type="Proteomes" id="UP001153714"/>
    </source>
</evidence>
<evidence type="ECO:0000256" key="4">
    <source>
        <dbReference type="ARBA" id="ARBA00022692"/>
    </source>
</evidence>
<evidence type="ECO:0000256" key="10">
    <source>
        <dbReference type="SAM" id="Phobius"/>
    </source>
</evidence>
<dbReference type="GO" id="GO:0005886">
    <property type="term" value="C:plasma membrane"/>
    <property type="evidence" value="ECO:0007669"/>
    <property type="project" value="UniProtKB-SubCell"/>
</dbReference>
<protein>
    <recommendedName>
        <fullName evidence="13">Odorant receptor</fullName>
    </recommendedName>
</protein>
<evidence type="ECO:0000256" key="2">
    <source>
        <dbReference type="ARBA" id="ARBA00022475"/>
    </source>
</evidence>
<proteinExistence type="predicted"/>
<feature type="transmembrane region" description="Helical" evidence="10">
    <location>
        <begin position="73"/>
        <end position="93"/>
    </location>
</feature>